<dbReference type="AlphaFoldDB" id="A0A0H5C9V8"/>
<feature type="transmembrane region" description="Helical" evidence="1">
    <location>
        <begin position="12"/>
        <end position="32"/>
    </location>
</feature>
<dbReference type="Pfam" id="PF09802">
    <property type="entry name" value="Sec66"/>
    <property type="match status" value="1"/>
</dbReference>
<evidence type="ECO:0000313" key="2">
    <source>
        <dbReference type="EMBL" id="CEP25163.1"/>
    </source>
</evidence>
<keyword evidence="1" id="KW-0472">Membrane</keyword>
<name>A0A0H5C9V8_CYBJN</name>
<dbReference type="OMA" id="AMSENWG"/>
<evidence type="ECO:0008006" key="6">
    <source>
        <dbReference type="Google" id="ProtNLM"/>
    </source>
</evidence>
<reference evidence="3 5" key="3">
    <citation type="journal article" date="2016" name="Proc. Natl. Acad. Sci. U.S.A.">
        <title>Comparative genomics of biotechnologically important yeasts.</title>
        <authorList>
            <person name="Riley R."/>
            <person name="Haridas S."/>
            <person name="Wolfe K.H."/>
            <person name="Lopes M.R."/>
            <person name="Hittinger C.T."/>
            <person name="Goeker M."/>
            <person name="Salamov A.A."/>
            <person name="Wisecaver J.H."/>
            <person name="Long T.M."/>
            <person name="Calvey C.H."/>
            <person name="Aerts A.L."/>
            <person name="Barry K.W."/>
            <person name="Choi C."/>
            <person name="Clum A."/>
            <person name="Coughlan A.Y."/>
            <person name="Deshpande S."/>
            <person name="Douglass A.P."/>
            <person name="Hanson S.J."/>
            <person name="Klenk H.-P."/>
            <person name="LaButti K.M."/>
            <person name="Lapidus A."/>
            <person name="Lindquist E.A."/>
            <person name="Lipzen A.M."/>
            <person name="Meier-Kolthoff J.P."/>
            <person name="Ohm R.A."/>
            <person name="Otillar R.P."/>
            <person name="Pangilinan J.L."/>
            <person name="Peng Y."/>
            <person name="Rokas A."/>
            <person name="Rosa C.A."/>
            <person name="Scheuner C."/>
            <person name="Sibirny A.A."/>
            <person name="Slot J.C."/>
            <person name="Stielow J.B."/>
            <person name="Sun H."/>
            <person name="Kurtzman C.P."/>
            <person name="Blackwell M."/>
            <person name="Grigoriev I.V."/>
            <person name="Jeffries T.W."/>
        </authorList>
    </citation>
    <scope>NUCLEOTIDE SEQUENCE [LARGE SCALE GENOMIC DNA]</scope>
    <source>
        <strain evidence="5">ATCC 18201 / CBS 1600 / BCRC 20928 / JCM 3617 / NBRC 0987 / NRRL Y-1542</strain>
        <strain evidence="3">NRRL Y-1542</strain>
    </source>
</reference>
<evidence type="ECO:0000313" key="4">
    <source>
        <dbReference type="Proteomes" id="UP000038830"/>
    </source>
</evidence>
<keyword evidence="1" id="KW-1133">Transmembrane helix</keyword>
<dbReference type="PANTHER" id="PTHR28229:SF1">
    <property type="entry name" value="TRANSLOCATION PROTEIN SEC66"/>
    <property type="match status" value="1"/>
</dbReference>
<accession>A0A1E4S2Z7</accession>
<dbReference type="InterPro" id="IPR018624">
    <property type="entry name" value="Sec66"/>
</dbReference>
<keyword evidence="1" id="KW-0812">Transmembrane</keyword>
<dbReference type="Proteomes" id="UP000038830">
    <property type="component" value="Unassembled WGS sequence"/>
</dbReference>
<protein>
    <recommendedName>
        <fullName evidence="6">Translocation protein SEC66</fullName>
    </recommendedName>
</protein>
<accession>A0A0H5C9V8</accession>
<dbReference type="GO" id="GO:0031207">
    <property type="term" value="C:Sec62/Sec63 complex"/>
    <property type="evidence" value="ECO:0007669"/>
    <property type="project" value="InterPro"/>
</dbReference>
<dbReference type="OrthoDB" id="73168at2759"/>
<evidence type="ECO:0000313" key="5">
    <source>
        <dbReference type="Proteomes" id="UP000094389"/>
    </source>
</evidence>
<evidence type="ECO:0000313" key="3">
    <source>
        <dbReference type="EMBL" id="ODV73792.1"/>
    </source>
</evidence>
<reference evidence="4" key="2">
    <citation type="journal article" date="2015" name="J. Biotechnol.">
        <title>The structure of the Cyberlindnera jadinii genome and its relation to Candida utilis analyzed by the occurrence of single nucleotide polymorphisms.</title>
        <authorList>
            <person name="Rupp O."/>
            <person name="Brinkrolf K."/>
            <person name="Buerth C."/>
            <person name="Kunigo M."/>
            <person name="Schneider J."/>
            <person name="Jaenicke S."/>
            <person name="Goesmann A."/>
            <person name="Puehler A."/>
            <person name="Jaeger K.-E."/>
            <person name="Ernst J.F."/>
        </authorList>
    </citation>
    <scope>NUCLEOTIDE SEQUENCE [LARGE SCALE GENOMIC DNA]</scope>
    <source>
        <strain evidence="4">ATCC 18201 / CBS 1600 / BCRC 20928 / JCM 3617 / NBRC 0987 / NRRL Y-1542</strain>
    </source>
</reference>
<gene>
    <name evidence="2" type="ORF">BN1211_6166</name>
    <name evidence="3" type="ORF">CYBJADRAFT_138233</name>
</gene>
<organism evidence="2 4">
    <name type="scientific">Cyberlindnera jadinii (strain ATCC 18201 / CBS 1600 / BCRC 20928 / JCM 3617 / NBRC 0987 / NRRL Y-1542)</name>
    <name type="common">Torula yeast</name>
    <name type="synonym">Candida utilis</name>
    <dbReference type="NCBI Taxonomy" id="983966"/>
    <lineage>
        <taxon>Eukaryota</taxon>
        <taxon>Fungi</taxon>
        <taxon>Dikarya</taxon>
        <taxon>Ascomycota</taxon>
        <taxon>Saccharomycotina</taxon>
        <taxon>Saccharomycetes</taxon>
        <taxon>Phaffomycetales</taxon>
        <taxon>Phaffomycetaceae</taxon>
        <taxon>Cyberlindnera</taxon>
    </lineage>
</organism>
<proteinExistence type="predicted"/>
<dbReference type="Proteomes" id="UP000094389">
    <property type="component" value="Unassembled WGS sequence"/>
</dbReference>
<dbReference type="GO" id="GO:0031204">
    <property type="term" value="P:post-translational protein targeting to membrane, translocation"/>
    <property type="evidence" value="ECO:0007669"/>
    <property type="project" value="InterPro"/>
</dbReference>
<reference evidence="2" key="1">
    <citation type="submission" date="2014-12" db="EMBL/GenBank/DDBJ databases">
        <authorList>
            <person name="Jaenicke S."/>
        </authorList>
    </citation>
    <scope>NUCLEOTIDE SEQUENCE [LARGE SCALE GENOMIC DNA]</scope>
    <source>
        <strain evidence="2">CBS1600</strain>
    </source>
</reference>
<dbReference type="EMBL" id="KV453929">
    <property type="protein sequence ID" value="ODV73792.1"/>
    <property type="molecule type" value="Genomic_DNA"/>
</dbReference>
<dbReference type="EMBL" id="CDQK01000007">
    <property type="protein sequence ID" value="CEP25163.1"/>
    <property type="molecule type" value="Genomic_DNA"/>
</dbReference>
<evidence type="ECO:0000256" key="1">
    <source>
        <dbReference type="SAM" id="Phobius"/>
    </source>
</evidence>
<dbReference type="STRING" id="983966.A0A0H5C9V8"/>
<dbReference type="PANTHER" id="PTHR28229">
    <property type="entry name" value="TRANSLOCATION PROTEIN SEC66"/>
    <property type="match status" value="1"/>
</dbReference>
<keyword evidence="5" id="KW-1185">Reference proteome</keyword>
<sequence>MDEEEMPITKISVYTPLIYVTIMIGALVVFSIKYRQKKLKELTSRKPFFDRNIAKEMYFELVNADEKPNEQVLKAALIRRGAECIKRTLKLKEFTPFMNVLYHKGSISDDLWERFQTAQKVEEIEIQELVQETEKYKKGWVSKFLPLLQEVCLNEALAKKYNGLKDKKVDLLHEWGIKVNDDGTYVFPNQTPHKQTATVK</sequence>